<dbReference type="Proteomes" id="UP001553161">
    <property type="component" value="Unassembled WGS sequence"/>
</dbReference>
<sequence length="223" mass="24037">MTLFRKLQTLKPALLALAIALGLSLQASDAGAAGRETALVAGGCFWCVEADFEKVKGVTDAVSGFAGGTVANPSYKQVTRGGTGHSEVVQITFDPDVISYDQILDLFLRSIDPYDDGGQFCDRGHTYAPAIFALTPEQARAAEAAIARAEDDLGRRTKVPVREAAPFYAAEDYHQDYYKQDGLILTRFGPQSKASAYKKYRDACGRNARVRAIWGDAAPFTGS</sequence>
<protein>
    <recommendedName>
        <fullName evidence="4">Peptide methionine sulfoxide reductase MsrA</fullName>
        <shortName evidence="4">Protein-methionine-S-oxide reductase</shortName>
        <ecNumber evidence="4">1.8.4.11</ecNumber>
    </recommendedName>
    <alternativeName>
        <fullName evidence="4">Peptide-methionine (S)-S-oxide reductase</fullName>
        <shortName evidence="4">Peptide Met(O) reductase</shortName>
    </alternativeName>
</protein>
<dbReference type="HAMAP" id="MF_01401">
    <property type="entry name" value="MsrA"/>
    <property type="match status" value="1"/>
</dbReference>
<dbReference type="NCBIfam" id="TIGR00401">
    <property type="entry name" value="msrA"/>
    <property type="match status" value="1"/>
</dbReference>
<evidence type="ECO:0000256" key="1">
    <source>
        <dbReference type="ARBA" id="ARBA00023002"/>
    </source>
</evidence>
<accession>A0ABV3L9G4</accession>
<dbReference type="GO" id="GO:0008113">
    <property type="term" value="F:peptide-methionine (S)-S-oxide reductase activity"/>
    <property type="evidence" value="ECO:0007669"/>
    <property type="project" value="UniProtKB-EC"/>
</dbReference>
<evidence type="ECO:0000256" key="5">
    <source>
        <dbReference type="SAM" id="SignalP"/>
    </source>
</evidence>
<evidence type="ECO:0000313" key="7">
    <source>
        <dbReference type="EMBL" id="MEV8468219.1"/>
    </source>
</evidence>
<evidence type="ECO:0000256" key="4">
    <source>
        <dbReference type="HAMAP-Rule" id="MF_01401"/>
    </source>
</evidence>
<comment type="caution">
    <text evidence="7">The sequence shown here is derived from an EMBL/GenBank/DDBJ whole genome shotgun (WGS) entry which is preliminary data.</text>
</comment>
<organism evidence="7 8">
    <name type="scientific">Meridianimarinicoccus marinus</name>
    <dbReference type="NCBI Taxonomy" id="3231483"/>
    <lineage>
        <taxon>Bacteria</taxon>
        <taxon>Pseudomonadati</taxon>
        <taxon>Pseudomonadota</taxon>
        <taxon>Alphaproteobacteria</taxon>
        <taxon>Rhodobacterales</taxon>
        <taxon>Paracoccaceae</taxon>
        <taxon>Meridianimarinicoccus</taxon>
    </lineage>
</organism>
<feature type="chain" id="PRO_5046789791" description="Peptide methionine sulfoxide reductase MsrA" evidence="5">
    <location>
        <begin position="33"/>
        <end position="223"/>
    </location>
</feature>
<feature type="signal peptide" evidence="5">
    <location>
        <begin position="1"/>
        <end position="32"/>
    </location>
</feature>
<comment type="catalytic activity">
    <reaction evidence="2 4">
        <text>L-methionyl-[protein] + [thioredoxin]-disulfide + H2O = L-methionyl-(S)-S-oxide-[protein] + [thioredoxin]-dithiol</text>
        <dbReference type="Rhea" id="RHEA:14217"/>
        <dbReference type="Rhea" id="RHEA-COMP:10698"/>
        <dbReference type="Rhea" id="RHEA-COMP:10700"/>
        <dbReference type="Rhea" id="RHEA-COMP:12313"/>
        <dbReference type="Rhea" id="RHEA-COMP:12315"/>
        <dbReference type="ChEBI" id="CHEBI:15377"/>
        <dbReference type="ChEBI" id="CHEBI:16044"/>
        <dbReference type="ChEBI" id="CHEBI:29950"/>
        <dbReference type="ChEBI" id="CHEBI:44120"/>
        <dbReference type="ChEBI" id="CHEBI:50058"/>
        <dbReference type="EC" id="1.8.4.11"/>
    </reaction>
</comment>
<dbReference type="PANTHER" id="PTHR43774:SF1">
    <property type="entry name" value="PEPTIDE METHIONINE SULFOXIDE REDUCTASE MSRA 2"/>
    <property type="match status" value="1"/>
</dbReference>
<dbReference type="InterPro" id="IPR036509">
    <property type="entry name" value="Met_Sox_Rdtase_MsrA_sf"/>
</dbReference>
<dbReference type="RefSeq" id="WP_366194172.1">
    <property type="nucleotide sequence ID" value="NZ_JBFBVU010000024.1"/>
</dbReference>
<dbReference type="PANTHER" id="PTHR43774">
    <property type="entry name" value="PEPTIDE METHIONINE SULFOXIDE REDUCTASE"/>
    <property type="match status" value="1"/>
</dbReference>
<dbReference type="Gene3D" id="3.30.1060.10">
    <property type="entry name" value="Peptide methionine sulphoxide reductase MsrA"/>
    <property type="match status" value="1"/>
</dbReference>
<dbReference type="EMBL" id="JBFBVU010000024">
    <property type="protein sequence ID" value="MEV8468219.1"/>
    <property type="molecule type" value="Genomic_DNA"/>
</dbReference>
<evidence type="ECO:0000256" key="3">
    <source>
        <dbReference type="ARBA" id="ARBA00048782"/>
    </source>
</evidence>
<dbReference type="EC" id="1.8.4.11" evidence="4"/>
<dbReference type="SUPFAM" id="SSF55068">
    <property type="entry name" value="Peptide methionine sulfoxide reductase"/>
    <property type="match status" value="1"/>
</dbReference>
<dbReference type="InterPro" id="IPR002569">
    <property type="entry name" value="Met_Sox_Rdtase_MsrA_dom"/>
</dbReference>
<name>A0ABV3L9G4_9RHOB</name>
<keyword evidence="5" id="KW-0732">Signal</keyword>
<feature type="active site" evidence="4">
    <location>
        <position position="44"/>
    </location>
</feature>
<keyword evidence="8" id="KW-1185">Reference proteome</keyword>
<feature type="domain" description="Peptide methionine sulphoxide reductase MsrA" evidence="6">
    <location>
        <begin position="38"/>
        <end position="181"/>
    </location>
</feature>
<reference evidence="7 8" key="1">
    <citation type="submission" date="2024-07" db="EMBL/GenBank/DDBJ databases">
        <authorList>
            <person name="Kang M."/>
        </authorList>
    </citation>
    <scope>NUCLEOTIDE SEQUENCE [LARGE SCALE GENOMIC DNA]</scope>
    <source>
        <strain evidence="7 8">DFM31</strain>
    </source>
</reference>
<evidence type="ECO:0000313" key="8">
    <source>
        <dbReference type="Proteomes" id="UP001553161"/>
    </source>
</evidence>
<proteinExistence type="inferred from homology"/>
<evidence type="ECO:0000256" key="2">
    <source>
        <dbReference type="ARBA" id="ARBA00047806"/>
    </source>
</evidence>
<comment type="similarity">
    <text evidence="4">Belongs to the MsrA Met sulfoxide reductase family.</text>
</comment>
<keyword evidence="1 4" id="KW-0560">Oxidoreductase</keyword>
<evidence type="ECO:0000259" key="6">
    <source>
        <dbReference type="Pfam" id="PF01625"/>
    </source>
</evidence>
<gene>
    <name evidence="4 7" type="primary">msrA</name>
    <name evidence="7" type="ORF">AB0T83_15700</name>
</gene>
<comment type="function">
    <text evidence="4">Has an important function as a repair enzyme for proteins that have been inactivated by oxidation. Catalyzes the reversible oxidation-reduction of methionine sulfoxide in proteins to methionine.</text>
</comment>
<comment type="catalytic activity">
    <reaction evidence="3 4">
        <text>[thioredoxin]-disulfide + L-methionine + H2O = L-methionine (S)-S-oxide + [thioredoxin]-dithiol</text>
        <dbReference type="Rhea" id="RHEA:19993"/>
        <dbReference type="Rhea" id="RHEA-COMP:10698"/>
        <dbReference type="Rhea" id="RHEA-COMP:10700"/>
        <dbReference type="ChEBI" id="CHEBI:15377"/>
        <dbReference type="ChEBI" id="CHEBI:29950"/>
        <dbReference type="ChEBI" id="CHEBI:50058"/>
        <dbReference type="ChEBI" id="CHEBI:57844"/>
        <dbReference type="ChEBI" id="CHEBI:58772"/>
        <dbReference type="EC" id="1.8.4.11"/>
    </reaction>
</comment>
<dbReference type="Pfam" id="PF01625">
    <property type="entry name" value="PMSR"/>
    <property type="match status" value="1"/>
</dbReference>